<dbReference type="Gene3D" id="3.90.1170.50">
    <property type="entry name" value="Aldehyde oxidase/xanthine dehydrogenase, a/b hammerhead"/>
    <property type="match status" value="1"/>
</dbReference>
<evidence type="ECO:0000313" key="4">
    <source>
        <dbReference type="EMBL" id="AQS56150.1"/>
    </source>
</evidence>
<reference evidence="4 5" key="1">
    <citation type="journal article" date="2015" name="Int. J. Syst. Evol. Microbiol.">
        <title>Novibacillus thermophilus gen. nov., sp. nov., a Gram-staining-negative and moderately thermophilic member of the family Thermoactinomycetaceae.</title>
        <authorList>
            <person name="Yang G."/>
            <person name="Chen J."/>
            <person name="Zhou S."/>
        </authorList>
    </citation>
    <scope>NUCLEOTIDE SEQUENCE [LARGE SCALE GENOMIC DNA]</scope>
    <source>
        <strain evidence="4 5">SG-1</strain>
    </source>
</reference>
<dbReference type="Pfam" id="PF01315">
    <property type="entry name" value="Ald_Xan_dh_C"/>
    <property type="match status" value="1"/>
</dbReference>
<sequence length="782" mass="85264">MANIFGTPLKRREDPRLVTGNGSFTDDIRFSNALYAVMLRSPHAHAHIKSIDASKAKQADGVVAVYTGRDVQGKMEPIPTAWLPPDSNIQTPAHPALAVDKVRYVGDAVAMVIAEDRYAARDALDLIEVEYEPLPVVVDQEKAMADTAPLLHEDVPNNLAYHWRAGEVADDVFEKAEVVVRQRFRQQRLIPNPMEMRAAAARYNPASGEMTIWCTSQNPHIHRFILSGVLGIPESKLQIVATDVGGGFGSKIAVYPDEALVGFAARELRRPVKWTEDRSEHFTVTSHGRDVILDVELAGKRDGTLEALKIKNIANMGAYLSTAAPGVETILFGLITPGPYKIRQAQVDTYGVFTNTTPTDAYRGAGRPEATYLIERMVDLFAEEIGMDPVEIRRRNLIEKDEFPYDNALGLQYDSGDYKGALDKVLNMLDYDKFREEQERARQQGKYLGVGFSTYVEICGLGPSKVAGAVGFQGGLWESATVRVHPTGKVSVFTGTSPHGQGEETTFAQIVADKFGIQAEDIEVIHGDTNRISMGWGTYGSRTTPVGGTAIAIAADRVLEKAKKIAAHALEVAEEDLDFRDGAFQVKGVPDKAMSFADVSLQASVAWNLPEGMEPSLEAQAFYDPDNFVYPFGAHACVVEIDSETGEIEIKRYLAVDDPGPVINPMVAEGQVHGGIVQGIGQALWEGAVYDGQGQLLSGTFMDYAMPKARFFPKFETAFTETPSPVNPLGVKGIGETGTIAATPAVVNAVIDALKPFGVKELEMPLTPEKIWNVLKRGRVAQ</sequence>
<dbReference type="InterPro" id="IPR008274">
    <property type="entry name" value="AldOxase/xan_DH_MoCoBD1"/>
</dbReference>
<dbReference type="GO" id="GO:0016491">
    <property type="term" value="F:oxidoreductase activity"/>
    <property type="evidence" value="ECO:0007669"/>
    <property type="project" value="UniProtKB-KW"/>
</dbReference>
<evidence type="ECO:0000259" key="3">
    <source>
        <dbReference type="SMART" id="SM01008"/>
    </source>
</evidence>
<dbReference type="InterPro" id="IPR046867">
    <property type="entry name" value="AldOxase/xan_DH_MoCoBD2"/>
</dbReference>
<dbReference type="RefSeq" id="WP_077720011.1">
    <property type="nucleotide sequence ID" value="NZ_CP019699.1"/>
</dbReference>
<accession>A0A1U9K801</accession>
<dbReference type="Pfam" id="PF02738">
    <property type="entry name" value="MoCoBD_1"/>
    <property type="match status" value="1"/>
</dbReference>
<dbReference type="InterPro" id="IPR037165">
    <property type="entry name" value="AldOxase/xan_DH_Mopterin-bd_sf"/>
</dbReference>
<dbReference type="SMART" id="SM01008">
    <property type="entry name" value="Ald_Xan_dh_C"/>
    <property type="match status" value="1"/>
</dbReference>
<dbReference type="Gene3D" id="3.30.365.10">
    <property type="entry name" value="Aldehyde oxidase/xanthine dehydrogenase, molybdopterin binding domain"/>
    <property type="match status" value="4"/>
</dbReference>
<organism evidence="4 5">
    <name type="scientific">Novibacillus thermophilus</name>
    <dbReference type="NCBI Taxonomy" id="1471761"/>
    <lineage>
        <taxon>Bacteria</taxon>
        <taxon>Bacillati</taxon>
        <taxon>Bacillota</taxon>
        <taxon>Bacilli</taxon>
        <taxon>Bacillales</taxon>
        <taxon>Thermoactinomycetaceae</taxon>
        <taxon>Novibacillus</taxon>
    </lineage>
</organism>
<evidence type="ECO:0000256" key="1">
    <source>
        <dbReference type="ARBA" id="ARBA00022505"/>
    </source>
</evidence>
<dbReference type="PANTHER" id="PTHR11908">
    <property type="entry name" value="XANTHINE DEHYDROGENASE"/>
    <property type="match status" value="1"/>
</dbReference>
<dbReference type="STRING" id="1471761.B0W44_10615"/>
<dbReference type="SUPFAM" id="SSF56003">
    <property type="entry name" value="Molybdenum cofactor-binding domain"/>
    <property type="match status" value="1"/>
</dbReference>
<dbReference type="Pfam" id="PF20256">
    <property type="entry name" value="MoCoBD_2"/>
    <property type="match status" value="1"/>
</dbReference>
<dbReference type="OrthoDB" id="9759099at2"/>
<keyword evidence="1" id="KW-0500">Molybdenum</keyword>
<evidence type="ECO:0000313" key="5">
    <source>
        <dbReference type="Proteomes" id="UP000188603"/>
    </source>
</evidence>
<dbReference type="AlphaFoldDB" id="A0A1U9K801"/>
<dbReference type="InterPro" id="IPR036856">
    <property type="entry name" value="Ald_Oxase/Xan_DH_a/b_sf"/>
</dbReference>
<dbReference type="SUPFAM" id="SSF54665">
    <property type="entry name" value="CO dehydrogenase molybdoprotein N-domain-like"/>
    <property type="match status" value="1"/>
</dbReference>
<proteinExistence type="predicted"/>
<dbReference type="GO" id="GO:0005506">
    <property type="term" value="F:iron ion binding"/>
    <property type="evidence" value="ECO:0007669"/>
    <property type="project" value="InterPro"/>
</dbReference>
<dbReference type="Proteomes" id="UP000188603">
    <property type="component" value="Chromosome"/>
</dbReference>
<dbReference type="InterPro" id="IPR000674">
    <property type="entry name" value="Ald_Oxase/Xan_DH_a/b"/>
</dbReference>
<dbReference type="EMBL" id="CP019699">
    <property type="protein sequence ID" value="AQS56150.1"/>
    <property type="molecule type" value="Genomic_DNA"/>
</dbReference>
<feature type="domain" description="Aldehyde oxidase/xanthine dehydrogenase a/b hammerhead" evidence="3">
    <location>
        <begin position="19"/>
        <end position="135"/>
    </location>
</feature>
<keyword evidence="5" id="KW-1185">Reference proteome</keyword>
<name>A0A1U9K801_9BACL</name>
<evidence type="ECO:0000256" key="2">
    <source>
        <dbReference type="ARBA" id="ARBA00023002"/>
    </source>
</evidence>
<dbReference type="InterPro" id="IPR016208">
    <property type="entry name" value="Ald_Oxase/xanthine_DH-like"/>
</dbReference>
<keyword evidence="2" id="KW-0560">Oxidoreductase</keyword>
<gene>
    <name evidence="4" type="ORF">B0W44_10615</name>
</gene>
<dbReference type="KEGG" id="ntr:B0W44_10615"/>
<protein>
    <submittedName>
        <fullName evidence="4">Carbon monoxide dehydrogenase</fullName>
    </submittedName>
</protein>
<dbReference type="PANTHER" id="PTHR11908:SF132">
    <property type="entry name" value="ALDEHYDE OXIDASE 1-RELATED"/>
    <property type="match status" value="1"/>
</dbReference>